<feature type="transmembrane region" description="Helical" evidence="2">
    <location>
        <begin position="6"/>
        <end position="25"/>
    </location>
</feature>
<evidence type="ECO:0000313" key="3">
    <source>
        <dbReference type="EMBL" id="KIM80588.1"/>
    </source>
</evidence>
<keyword evidence="2" id="KW-0812">Transmembrane</keyword>
<reference evidence="3 4" key="1">
    <citation type="submission" date="2014-04" db="EMBL/GenBank/DDBJ databases">
        <authorList>
            <consortium name="DOE Joint Genome Institute"/>
            <person name="Kuo A."/>
            <person name="Tarkka M."/>
            <person name="Buscot F."/>
            <person name="Kohler A."/>
            <person name="Nagy L.G."/>
            <person name="Floudas D."/>
            <person name="Copeland A."/>
            <person name="Barry K.W."/>
            <person name="Cichocki N."/>
            <person name="Veneault-Fourrey C."/>
            <person name="LaButti K."/>
            <person name="Lindquist E.A."/>
            <person name="Lipzen A."/>
            <person name="Lundell T."/>
            <person name="Morin E."/>
            <person name="Murat C."/>
            <person name="Sun H."/>
            <person name="Tunlid A."/>
            <person name="Henrissat B."/>
            <person name="Grigoriev I.V."/>
            <person name="Hibbett D.S."/>
            <person name="Martin F."/>
            <person name="Nordberg H.P."/>
            <person name="Cantor M.N."/>
            <person name="Hua S.X."/>
        </authorList>
    </citation>
    <scope>NUCLEOTIDE SEQUENCE [LARGE SCALE GENOMIC DNA]</scope>
    <source>
        <strain evidence="3 4">F 1598</strain>
    </source>
</reference>
<keyword evidence="4" id="KW-1185">Reference proteome</keyword>
<keyword evidence="2" id="KW-1133">Transmembrane helix</keyword>
<name>A0A0C3B326_PILCF</name>
<dbReference type="EMBL" id="KN833003">
    <property type="protein sequence ID" value="KIM80588.1"/>
    <property type="molecule type" value="Genomic_DNA"/>
</dbReference>
<dbReference type="InParanoid" id="A0A0C3B326"/>
<dbReference type="Proteomes" id="UP000054166">
    <property type="component" value="Unassembled WGS sequence"/>
</dbReference>
<feature type="compositionally biased region" description="Pro residues" evidence="1">
    <location>
        <begin position="58"/>
        <end position="69"/>
    </location>
</feature>
<feature type="region of interest" description="Disordered" evidence="1">
    <location>
        <begin position="53"/>
        <end position="86"/>
    </location>
</feature>
<evidence type="ECO:0000256" key="1">
    <source>
        <dbReference type="SAM" id="MobiDB-lite"/>
    </source>
</evidence>
<protein>
    <submittedName>
        <fullName evidence="3">Uncharacterized protein</fullName>
    </submittedName>
</protein>
<keyword evidence="2" id="KW-0472">Membrane</keyword>
<dbReference type="HOGENOM" id="CLU_2197939_0_0_1"/>
<evidence type="ECO:0000313" key="4">
    <source>
        <dbReference type="Proteomes" id="UP000054166"/>
    </source>
</evidence>
<sequence length="108" mass="11809">MGPGSVPLACYFHAIVCCLCYNYILPSTYITVITTMSFDLDYNRILLILNTNTSTTPNPTPNPNAPPDPADATPVSTRNTTNDADPFVDYSSPQCCHYGWRGSHPPPI</sequence>
<gene>
    <name evidence="3" type="ORF">PILCRDRAFT_527122</name>
</gene>
<dbReference type="AlphaFoldDB" id="A0A0C3B326"/>
<accession>A0A0C3B326</accession>
<organism evidence="3 4">
    <name type="scientific">Piloderma croceum (strain F 1598)</name>
    <dbReference type="NCBI Taxonomy" id="765440"/>
    <lineage>
        <taxon>Eukaryota</taxon>
        <taxon>Fungi</taxon>
        <taxon>Dikarya</taxon>
        <taxon>Basidiomycota</taxon>
        <taxon>Agaricomycotina</taxon>
        <taxon>Agaricomycetes</taxon>
        <taxon>Agaricomycetidae</taxon>
        <taxon>Atheliales</taxon>
        <taxon>Atheliaceae</taxon>
        <taxon>Piloderma</taxon>
    </lineage>
</organism>
<reference evidence="4" key="2">
    <citation type="submission" date="2015-01" db="EMBL/GenBank/DDBJ databases">
        <title>Evolutionary Origins and Diversification of the Mycorrhizal Mutualists.</title>
        <authorList>
            <consortium name="DOE Joint Genome Institute"/>
            <consortium name="Mycorrhizal Genomics Consortium"/>
            <person name="Kohler A."/>
            <person name="Kuo A."/>
            <person name="Nagy L.G."/>
            <person name="Floudas D."/>
            <person name="Copeland A."/>
            <person name="Barry K.W."/>
            <person name="Cichocki N."/>
            <person name="Veneault-Fourrey C."/>
            <person name="LaButti K."/>
            <person name="Lindquist E.A."/>
            <person name="Lipzen A."/>
            <person name="Lundell T."/>
            <person name="Morin E."/>
            <person name="Murat C."/>
            <person name="Riley R."/>
            <person name="Ohm R."/>
            <person name="Sun H."/>
            <person name="Tunlid A."/>
            <person name="Henrissat B."/>
            <person name="Grigoriev I.V."/>
            <person name="Hibbett D.S."/>
            <person name="Martin F."/>
        </authorList>
    </citation>
    <scope>NUCLEOTIDE SEQUENCE [LARGE SCALE GENOMIC DNA]</scope>
    <source>
        <strain evidence="4">F 1598</strain>
    </source>
</reference>
<proteinExistence type="predicted"/>
<evidence type="ECO:0000256" key="2">
    <source>
        <dbReference type="SAM" id="Phobius"/>
    </source>
</evidence>